<dbReference type="eggNOG" id="COG3004">
    <property type="taxonomic scope" value="Bacteria"/>
</dbReference>
<dbReference type="InterPro" id="IPR023171">
    <property type="entry name" value="Na/H_antiporter_dom_sf"/>
</dbReference>
<dbReference type="PANTHER" id="PTHR30341:SF0">
    <property type="entry name" value="NA(+)_H(+) ANTIPORTER NHAA"/>
    <property type="match status" value="1"/>
</dbReference>
<dbReference type="EMBL" id="BANT01000004">
    <property type="protein sequence ID" value="GAC56279.1"/>
    <property type="molecule type" value="Genomic_DNA"/>
</dbReference>
<feature type="transmembrane region" description="Helical" evidence="11">
    <location>
        <begin position="157"/>
        <end position="176"/>
    </location>
</feature>
<dbReference type="GO" id="GO:0006885">
    <property type="term" value="P:regulation of pH"/>
    <property type="evidence" value="ECO:0007669"/>
    <property type="project" value="InterPro"/>
</dbReference>
<dbReference type="STRING" id="1121927.GOHSU_04_01480"/>
<feature type="transmembrane region" description="Helical" evidence="11">
    <location>
        <begin position="86"/>
        <end position="108"/>
    </location>
</feature>
<keyword evidence="6 11" id="KW-1133">Transmembrane helix</keyword>
<keyword evidence="13" id="KW-1185">Reference proteome</keyword>
<evidence type="ECO:0000256" key="11">
    <source>
        <dbReference type="SAM" id="Phobius"/>
    </source>
</evidence>
<keyword evidence="4" id="KW-1003">Cell membrane</keyword>
<evidence type="ECO:0000313" key="13">
    <source>
        <dbReference type="Proteomes" id="UP000053405"/>
    </source>
</evidence>
<evidence type="ECO:0000256" key="4">
    <source>
        <dbReference type="ARBA" id="ARBA00022475"/>
    </source>
</evidence>
<comment type="caution">
    <text evidence="12">The sequence shown here is derived from an EMBL/GenBank/DDBJ whole genome shotgun (WGS) entry which is preliminary data.</text>
</comment>
<dbReference type="PANTHER" id="PTHR30341">
    <property type="entry name" value="SODIUM ION/PROTON ANTIPORTER NHAA-RELATED"/>
    <property type="match status" value="1"/>
</dbReference>
<feature type="transmembrane region" description="Helical" evidence="11">
    <location>
        <begin position="120"/>
        <end position="142"/>
    </location>
</feature>
<feature type="transmembrane region" description="Helical" evidence="11">
    <location>
        <begin position="6"/>
        <end position="32"/>
    </location>
</feature>
<keyword evidence="5 11" id="KW-0812">Transmembrane</keyword>
<evidence type="ECO:0000256" key="2">
    <source>
        <dbReference type="ARBA" id="ARBA00022448"/>
    </source>
</evidence>
<dbReference type="AlphaFoldDB" id="L7L5Q8"/>
<evidence type="ECO:0000256" key="6">
    <source>
        <dbReference type="ARBA" id="ARBA00022989"/>
    </source>
</evidence>
<evidence type="ECO:0000256" key="7">
    <source>
        <dbReference type="ARBA" id="ARBA00023053"/>
    </source>
</evidence>
<gene>
    <name evidence="12" type="ORF">GOHSU_04_01480</name>
</gene>
<proteinExistence type="predicted"/>
<evidence type="ECO:0000256" key="10">
    <source>
        <dbReference type="ARBA" id="ARBA00023201"/>
    </source>
</evidence>
<keyword evidence="3" id="KW-0050">Antiport</keyword>
<comment type="subcellular location">
    <subcellularLocation>
        <location evidence="1">Cell inner membrane</location>
        <topology evidence="1">Multi-pass membrane protein</topology>
    </subcellularLocation>
</comment>
<accession>L7L5Q8</accession>
<dbReference type="Pfam" id="PF06965">
    <property type="entry name" value="Na_H_antiport_1"/>
    <property type="match status" value="1"/>
</dbReference>
<keyword evidence="10" id="KW-0739">Sodium transport</keyword>
<evidence type="ECO:0000256" key="3">
    <source>
        <dbReference type="ARBA" id="ARBA00022449"/>
    </source>
</evidence>
<keyword evidence="9 11" id="KW-0472">Membrane</keyword>
<name>L7L5Q8_9ACTN</name>
<dbReference type="Gene3D" id="1.20.1530.10">
    <property type="entry name" value="Na+/H+ antiporter like domain"/>
    <property type="match status" value="1"/>
</dbReference>
<evidence type="ECO:0000256" key="5">
    <source>
        <dbReference type="ARBA" id="ARBA00022692"/>
    </source>
</evidence>
<keyword evidence="8" id="KW-0406">Ion transport</keyword>
<evidence type="ECO:0000256" key="1">
    <source>
        <dbReference type="ARBA" id="ARBA00004429"/>
    </source>
</evidence>
<dbReference type="GO" id="GO:0015385">
    <property type="term" value="F:sodium:proton antiporter activity"/>
    <property type="evidence" value="ECO:0007669"/>
    <property type="project" value="TreeGrafter"/>
</dbReference>
<organism evidence="12 13">
    <name type="scientific">Gordonia hirsuta DSM 44140 = NBRC 16056</name>
    <dbReference type="NCBI Taxonomy" id="1121927"/>
    <lineage>
        <taxon>Bacteria</taxon>
        <taxon>Bacillati</taxon>
        <taxon>Actinomycetota</taxon>
        <taxon>Actinomycetes</taxon>
        <taxon>Mycobacteriales</taxon>
        <taxon>Gordoniaceae</taxon>
        <taxon>Gordonia</taxon>
    </lineage>
</organism>
<evidence type="ECO:0000256" key="9">
    <source>
        <dbReference type="ARBA" id="ARBA00023136"/>
    </source>
</evidence>
<keyword evidence="2" id="KW-0813">Transport</keyword>
<reference evidence="12 13" key="1">
    <citation type="submission" date="2012-12" db="EMBL/GenBank/DDBJ databases">
        <title>Whole genome shotgun sequence of Gordonia hirsuta NBRC 16056.</title>
        <authorList>
            <person name="Isaki-Nakamura S."/>
            <person name="Hosoyama A."/>
            <person name="Tsuchikane K."/>
            <person name="Katsumata H."/>
            <person name="Baba S."/>
            <person name="Yamazaki S."/>
            <person name="Fujita N."/>
        </authorList>
    </citation>
    <scope>NUCLEOTIDE SEQUENCE [LARGE SCALE GENOMIC DNA]</scope>
    <source>
        <strain evidence="12 13">NBRC 16056</strain>
    </source>
</reference>
<keyword evidence="7" id="KW-0915">Sodium</keyword>
<dbReference type="Proteomes" id="UP000053405">
    <property type="component" value="Unassembled WGS sequence"/>
</dbReference>
<sequence length="192" mass="20409">MCLYLPLAVTIWVLVHAAGIHATVAGVAMGLLMRTRTRPGEYEDPCSAAQRITRPLAMGLALPVFALFAAGVSFDGFGQALTDRVTLGIVAGLVLGKLIGILGGAWLTTRVTPARLDPSLSWMDVLGMSQLAGIGFTVSLLISELSYPEVSDHLDHAKGGVLLGTLMATVLATVVLRHRVRHYRIVEARVPT</sequence>
<protein>
    <submittedName>
        <fullName evidence="12">Putative Na(+)/H(+) antiporter</fullName>
    </submittedName>
</protein>
<dbReference type="GO" id="GO:0005886">
    <property type="term" value="C:plasma membrane"/>
    <property type="evidence" value="ECO:0007669"/>
    <property type="project" value="UniProtKB-SubCell"/>
</dbReference>
<evidence type="ECO:0000256" key="8">
    <source>
        <dbReference type="ARBA" id="ARBA00023065"/>
    </source>
</evidence>
<dbReference type="InterPro" id="IPR004670">
    <property type="entry name" value="NhaA"/>
</dbReference>
<evidence type="ECO:0000313" key="12">
    <source>
        <dbReference type="EMBL" id="GAC56279.1"/>
    </source>
</evidence>
<feature type="transmembrane region" description="Helical" evidence="11">
    <location>
        <begin position="52"/>
        <end position="74"/>
    </location>
</feature>